<reference evidence="3 4" key="1">
    <citation type="journal article" date="2018" name="BMC Genomics">
        <title>The genome of Naegleria lovaniensis, the basis for a comparative approach to unravel pathogenicity factors of the human pathogenic amoeba N. fowleri.</title>
        <authorList>
            <person name="Liechti N."/>
            <person name="Schurch N."/>
            <person name="Bruggmann R."/>
            <person name="Wittwer M."/>
        </authorList>
    </citation>
    <scope>NUCLEOTIDE SEQUENCE [LARGE SCALE GENOMIC DNA]</scope>
    <source>
        <strain evidence="3 4">ATCC 30569</strain>
    </source>
</reference>
<keyword evidence="2" id="KW-0812">Transmembrane</keyword>
<dbReference type="InterPro" id="IPR002591">
    <property type="entry name" value="Phosphodiest/P_Trfase"/>
</dbReference>
<accession>A0AA88GTW0</accession>
<gene>
    <name evidence="3" type="ORF">C9374_001840</name>
</gene>
<name>A0AA88GTW0_NAELO</name>
<evidence type="ECO:0000256" key="1">
    <source>
        <dbReference type="SAM" id="MobiDB-lite"/>
    </source>
</evidence>
<feature type="transmembrane region" description="Helical" evidence="2">
    <location>
        <begin position="106"/>
        <end position="134"/>
    </location>
</feature>
<dbReference type="RefSeq" id="XP_044550797.1">
    <property type="nucleotide sequence ID" value="XM_044691192.1"/>
</dbReference>
<dbReference type="GeneID" id="68094296"/>
<dbReference type="SUPFAM" id="SSF53649">
    <property type="entry name" value="Alkaline phosphatase-like"/>
    <property type="match status" value="1"/>
</dbReference>
<dbReference type="Pfam" id="PF01663">
    <property type="entry name" value="Phosphodiest"/>
    <property type="match status" value="1"/>
</dbReference>
<dbReference type="Proteomes" id="UP000816034">
    <property type="component" value="Unassembled WGS sequence"/>
</dbReference>
<dbReference type="CDD" id="cd16018">
    <property type="entry name" value="Enpp"/>
    <property type="match status" value="1"/>
</dbReference>
<protein>
    <submittedName>
        <fullName evidence="3">Uncharacterized protein</fullName>
    </submittedName>
</protein>
<sequence length="565" mass="65273">MYYYSTNGEWDESLANDYEDHGNDIERGVREGVNYEEFRDSTPTLLHTDDQNHQVINNDNLNEGDDEIPSHINSNSDQNSHRYFAEQPKAQYHGLRKRKKFSINPLKACLGSTLTFILLGVIAIFILLMVLLLVEKPRQVIIVLSIDGFRYDYLDLYPQYVPTLLKMRREGVYIDKLKPSFPTKTFPNHYTIATGQYVQSHGITSNKFYDKNAPFDSKVFTQQLTDPFWWEQGEPIWITAQKQKISTACYDYPASNVKIQGMFPTFYEPIYIHDNYDIQKRIDKLNTYLSMTKNHEALAPKLIMYYLGWVDDAAHFHGIPDPSKNLTSESLYFYNALKMVDDMVANIFQTISALKLESHVNVIVLSDHGMENVKQKEDGIWIQPMLDRYYSYMNMAPLNIYSIAETYTSGTLVDFYVMPNNTDHSARQLAIRTLYEGIKGAIDLFSYKCKVYTKEDMPFRFKYTNNSRIPDVLVVSDIGEYSALDSMFWWGEKADHGYDNEEPTMQAFFQALGPLFKSGGIKAYDSVSNIHIHSLLASLLKIKPSTRNEGNLDEIKNVLSYEDTK</sequence>
<dbReference type="EMBL" id="PYSW02000014">
    <property type="protein sequence ID" value="KAG2386805.1"/>
    <property type="molecule type" value="Genomic_DNA"/>
</dbReference>
<evidence type="ECO:0000313" key="3">
    <source>
        <dbReference type="EMBL" id="KAG2386805.1"/>
    </source>
</evidence>
<proteinExistence type="predicted"/>
<keyword evidence="2" id="KW-1133">Transmembrane helix</keyword>
<dbReference type="PANTHER" id="PTHR10151">
    <property type="entry name" value="ECTONUCLEOTIDE PYROPHOSPHATASE/PHOSPHODIESTERASE"/>
    <property type="match status" value="1"/>
</dbReference>
<comment type="caution">
    <text evidence="3">The sequence shown here is derived from an EMBL/GenBank/DDBJ whole genome shotgun (WGS) entry which is preliminary data.</text>
</comment>
<keyword evidence="2" id="KW-0472">Membrane</keyword>
<keyword evidence="4" id="KW-1185">Reference proteome</keyword>
<dbReference type="AlphaFoldDB" id="A0AA88GTW0"/>
<dbReference type="Gene3D" id="3.40.720.10">
    <property type="entry name" value="Alkaline Phosphatase, subunit A"/>
    <property type="match status" value="1"/>
</dbReference>
<evidence type="ECO:0000256" key="2">
    <source>
        <dbReference type="SAM" id="Phobius"/>
    </source>
</evidence>
<dbReference type="Gene3D" id="3.30.1360.180">
    <property type="match status" value="1"/>
</dbReference>
<evidence type="ECO:0000313" key="4">
    <source>
        <dbReference type="Proteomes" id="UP000816034"/>
    </source>
</evidence>
<dbReference type="InterPro" id="IPR017850">
    <property type="entry name" value="Alkaline_phosphatase_core_sf"/>
</dbReference>
<dbReference type="PANTHER" id="PTHR10151:SF114">
    <property type="entry name" value="ECTONUCLEOTIDE PYROPHOSPHATASE_PHOSPHODIESTERASE C27A7.3"/>
    <property type="match status" value="1"/>
</dbReference>
<feature type="region of interest" description="Disordered" evidence="1">
    <location>
        <begin position="60"/>
        <end position="79"/>
    </location>
</feature>
<organism evidence="3 4">
    <name type="scientific">Naegleria lovaniensis</name>
    <name type="common">Amoeba</name>
    <dbReference type="NCBI Taxonomy" id="51637"/>
    <lineage>
        <taxon>Eukaryota</taxon>
        <taxon>Discoba</taxon>
        <taxon>Heterolobosea</taxon>
        <taxon>Tetramitia</taxon>
        <taxon>Eutetramitia</taxon>
        <taxon>Vahlkampfiidae</taxon>
        <taxon>Naegleria</taxon>
    </lineage>
</organism>